<gene>
    <name evidence="1" type="ORF">Lalb_Chr23g0277381</name>
</gene>
<reference evidence="2" key="1">
    <citation type="journal article" date="2020" name="Nat. Commun.">
        <title>Genome sequence of the cluster root forming white lupin.</title>
        <authorList>
            <person name="Hufnagel B."/>
            <person name="Marques A."/>
            <person name="Soriano A."/>
            <person name="Marques L."/>
            <person name="Divol F."/>
            <person name="Doumas P."/>
            <person name="Sallet E."/>
            <person name="Mancinotti D."/>
            <person name="Carrere S."/>
            <person name="Marande W."/>
            <person name="Arribat S."/>
            <person name="Keller J."/>
            <person name="Huneau C."/>
            <person name="Blein T."/>
            <person name="Aime D."/>
            <person name="Laguerre M."/>
            <person name="Taylor J."/>
            <person name="Schubert V."/>
            <person name="Nelson M."/>
            <person name="Geu-Flores F."/>
            <person name="Crespi M."/>
            <person name="Gallardo-Guerrero K."/>
            <person name="Delaux P.-M."/>
            <person name="Salse J."/>
            <person name="Berges H."/>
            <person name="Guyot R."/>
            <person name="Gouzy J."/>
            <person name="Peret B."/>
        </authorList>
    </citation>
    <scope>NUCLEOTIDE SEQUENCE [LARGE SCALE GENOMIC DNA]</scope>
    <source>
        <strain evidence="2">cv. Amiga</strain>
    </source>
</reference>
<dbReference type="EMBL" id="WOCE01000023">
    <property type="protein sequence ID" value="KAE9587761.1"/>
    <property type="molecule type" value="Genomic_DNA"/>
</dbReference>
<evidence type="ECO:0000313" key="1">
    <source>
        <dbReference type="EMBL" id="KAE9587761.1"/>
    </source>
</evidence>
<comment type="caution">
    <text evidence="1">The sequence shown here is derived from an EMBL/GenBank/DDBJ whole genome shotgun (WGS) entry which is preliminary data.</text>
</comment>
<dbReference type="Proteomes" id="UP000447434">
    <property type="component" value="Chromosome 23"/>
</dbReference>
<proteinExistence type="predicted"/>
<organism evidence="1 2">
    <name type="scientific">Lupinus albus</name>
    <name type="common">White lupine</name>
    <name type="synonym">Lupinus termis</name>
    <dbReference type="NCBI Taxonomy" id="3870"/>
    <lineage>
        <taxon>Eukaryota</taxon>
        <taxon>Viridiplantae</taxon>
        <taxon>Streptophyta</taxon>
        <taxon>Embryophyta</taxon>
        <taxon>Tracheophyta</taxon>
        <taxon>Spermatophyta</taxon>
        <taxon>Magnoliopsida</taxon>
        <taxon>eudicotyledons</taxon>
        <taxon>Gunneridae</taxon>
        <taxon>Pentapetalae</taxon>
        <taxon>rosids</taxon>
        <taxon>fabids</taxon>
        <taxon>Fabales</taxon>
        <taxon>Fabaceae</taxon>
        <taxon>Papilionoideae</taxon>
        <taxon>50 kb inversion clade</taxon>
        <taxon>genistoids sensu lato</taxon>
        <taxon>core genistoids</taxon>
        <taxon>Genisteae</taxon>
        <taxon>Lupinus</taxon>
    </lineage>
</organism>
<dbReference type="AlphaFoldDB" id="A0A6A4NG57"/>
<name>A0A6A4NG57_LUPAL</name>
<protein>
    <submittedName>
        <fullName evidence="1">Uncharacterized protein</fullName>
    </submittedName>
</protein>
<sequence>MGLSHKLPSFSFELTIIQAQNIDSIMLSRENSLFSRFYLRIGNNNKKIQFNTKKVSSKSIIPF</sequence>
<evidence type="ECO:0000313" key="2">
    <source>
        <dbReference type="Proteomes" id="UP000447434"/>
    </source>
</evidence>
<dbReference type="OrthoDB" id="687396at2759"/>
<accession>A0A6A4NG57</accession>
<keyword evidence="2" id="KW-1185">Reference proteome</keyword>